<evidence type="ECO:0000313" key="2">
    <source>
        <dbReference type="EMBL" id="ETO71232.1"/>
    </source>
</evidence>
<dbReference type="Gene3D" id="3.30.900.20">
    <property type="match status" value="1"/>
</dbReference>
<name>A0A080ZX71_PHYNI</name>
<dbReference type="GO" id="GO:0005634">
    <property type="term" value="C:nucleus"/>
    <property type="evidence" value="ECO:0007669"/>
    <property type="project" value="InterPro"/>
</dbReference>
<dbReference type="PANTHER" id="PTHR15681">
    <property type="entry name" value="MAD2L1-BINDING PROTEIN"/>
    <property type="match status" value="1"/>
</dbReference>
<evidence type="ECO:0008006" key="4">
    <source>
        <dbReference type="Google" id="ProtNLM"/>
    </source>
</evidence>
<protein>
    <recommendedName>
        <fullName evidence="4">HORMA domain-containing protein</fullName>
    </recommendedName>
</protein>
<dbReference type="InterPro" id="IPR053729">
    <property type="entry name" value="MAD2L1BP_domain_sf"/>
</dbReference>
<gene>
    <name evidence="2" type="ORF">F444_12402</name>
</gene>
<dbReference type="AlphaFoldDB" id="A0A080ZX71"/>
<proteinExistence type="predicted"/>
<accession>A0A080ZX71</accession>
<feature type="compositionally biased region" description="Polar residues" evidence="1">
    <location>
        <begin position="247"/>
        <end position="258"/>
    </location>
</feature>
<dbReference type="OrthoDB" id="6334764at2759"/>
<comment type="caution">
    <text evidence="2">The sequence shown here is derived from an EMBL/GenBank/DDBJ whole genome shotgun (WGS) entry which is preliminary data.</text>
</comment>
<evidence type="ECO:0000313" key="3">
    <source>
        <dbReference type="Proteomes" id="UP000028582"/>
    </source>
</evidence>
<organism evidence="2 3">
    <name type="scientific">Phytophthora nicotianae P1976</name>
    <dbReference type="NCBI Taxonomy" id="1317066"/>
    <lineage>
        <taxon>Eukaryota</taxon>
        <taxon>Sar</taxon>
        <taxon>Stramenopiles</taxon>
        <taxon>Oomycota</taxon>
        <taxon>Peronosporomycetes</taxon>
        <taxon>Peronosporales</taxon>
        <taxon>Peronosporaceae</taxon>
        <taxon>Phytophthora</taxon>
    </lineage>
</organism>
<dbReference type="InterPro" id="IPR009511">
    <property type="entry name" value="MAD1/Cdc20-bound-Mad2-bd"/>
</dbReference>
<evidence type="ECO:0000256" key="1">
    <source>
        <dbReference type="SAM" id="MobiDB-lite"/>
    </source>
</evidence>
<dbReference type="EMBL" id="ANJA01002218">
    <property type="protein sequence ID" value="ETO71232.1"/>
    <property type="molecule type" value="Genomic_DNA"/>
</dbReference>
<dbReference type="PANTHER" id="PTHR15681:SF1">
    <property type="entry name" value="MAD2L1-BINDING PROTEIN"/>
    <property type="match status" value="1"/>
</dbReference>
<dbReference type="Proteomes" id="UP000028582">
    <property type="component" value="Unassembled WGS sequence"/>
</dbReference>
<feature type="region of interest" description="Disordered" evidence="1">
    <location>
        <begin position="229"/>
        <end position="277"/>
    </location>
</feature>
<sequence>MEPLRVTYRTTLDGELRAFMTTQLIKYLLFIRGQIPCLYDELQRFIENYQLQQHTQVEIPRRRRLPMSRGIKKAVKCVEATELLFGVQLDAIFSLNVKRVALVFGASMMSPREAVVVDFDDTEYDTEEAIAALPLTDQEDMSLEDSQTLTPTSPPMTREKLMRLCAQKLMRALFSHAVDHFSSVLSATKLHVAVLAERQSTRIPGFVPKQHFKLRLPKDKRGARTHYIVISDDSDDKPEQKGLQMPDSPQVSSDSTSNIKERPFQPSSTTSTSDPDLMWYVLEKPIPGFSEVINTME</sequence>
<dbReference type="GO" id="GO:0007096">
    <property type="term" value="P:regulation of exit from mitosis"/>
    <property type="evidence" value="ECO:0007669"/>
    <property type="project" value="InterPro"/>
</dbReference>
<reference evidence="2 3" key="1">
    <citation type="submission" date="2013-11" db="EMBL/GenBank/DDBJ databases">
        <title>The Genome Sequence of Phytophthora parasitica P1976.</title>
        <authorList>
            <consortium name="The Broad Institute Genomics Platform"/>
            <person name="Russ C."/>
            <person name="Tyler B."/>
            <person name="Panabieres F."/>
            <person name="Shan W."/>
            <person name="Tripathy S."/>
            <person name="Grunwald N."/>
            <person name="Machado M."/>
            <person name="Johnson C.S."/>
            <person name="Walker B."/>
            <person name="Young S."/>
            <person name="Zeng Q."/>
            <person name="Gargeya S."/>
            <person name="Fitzgerald M."/>
            <person name="Haas B."/>
            <person name="Abouelleil A."/>
            <person name="Allen A.W."/>
            <person name="Alvarado L."/>
            <person name="Arachchi H.M."/>
            <person name="Berlin A.M."/>
            <person name="Chapman S.B."/>
            <person name="Gainer-Dewar J."/>
            <person name="Goldberg J."/>
            <person name="Griggs A."/>
            <person name="Gujja S."/>
            <person name="Hansen M."/>
            <person name="Howarth C."/>
            <person name="Imamovic A."/>
            <person name="Ireland A."/>
            <person name="Larimer J."/>
            <person name="McCowan C."/>
            <person name="Murphy C."/>
            <person name="Pearson M."/>
            <person name="Poon T.W."/>
            <person name="Priest M."/>
            <person name="Roberts A."/>
            <person name="Saif S."/>
            <person name="Shea T."/>
            <person name="Sisk P."/>
            <person name="Sykes S."/>
            <person name="Wortman J."/>
            <person name="Nusbaum C."/>
            <person name="Birren B."/>
        </authorList>
    </citation>
    <scope>NUCLEOTIDE SEQUENCE [LARGE SCALE GENOMIC DNA]</scope>
    <source>
        <strain evidence="2 3">P1976</strain>
    </source>
</reference>